<name>A0A7R8ANP1_9EURO</name>
<gene>
    <name evidence="2" type="ORF">APUU_41551A</name>
</gene>
<dbReference type="GeneID" id="64975112"/>
<evidence type="ECO:0000313" key="2">
    <source>
        <dbReference type="EMBL" id="BCS25107.1"/>
    </source>
</evidence>
<accession>A0A7R8ANP1</accession>
<proteinExistence type="predicted"/>
<dbReference type="KEGG" id="apuu:APUU_41551A"/>
<reference evidence="2" key="2">
    <citation type="submission" date="2021-02" db="EMBL/GenBank/DDBJ databases">
        <title>Aspergillus puulaauensis MK2 genome sequence.</title>
        <authorList>
            <person name="Futagami T."/>
            <person name="Mori K."/>
            <person name="Kadooka C."/>
            <person name="Tanaka T."/>
        </authorList>
    </citation>
    <scope>NUCLEOTIDE SEQUENCE</scope>
    <source>
        <strain evidence="2">MK2</strain>
    </source>
</reference>
<evidence type="ECO:0000313" key="3">
    <source>
        <dbReference type="Proteomes" id="UP000654913"/>
    </source>
</evidence>
<reference evidence="2" key="1">
    <citation type="submission" date="2021-01" db="EMBL/GenBank/DDBJ databases">
        <authorList>
            <consortium name="Aspergillus puulaauensis MK2 genome sequencing consortium"/>
            <person name="Kazuki M."/>
            <person name="Futagami T."/>
        </authorList>
    </citation>
    <scope>NUCLEOTIDE SEQUENCE</scope>
    <source>
        <strain evidence="2">MK2</strain>
    </source>
</reference>
<keyword evidence="3" id="KW-1185">Reference proteome</keyword>
<dbReference type="EMBL" id="AP024446">
    <property type="protein sequence ID" value="BCS25107.1"/>
    <property type="molecule type" value="Genomic_DNA"/>
</dbReference>
<dbReference type="Proteomes" id="UP000654913">
    <property type="component" value="Chromosome 4"/>
</dbReference>
<sequence length="185" mass="20640">MSLNATSYPISIDEMHVPTAAALAKRRAARREIARKAEIRHRLGLAGKVVSYTDMSPDEDFTMDMLFQFDYAADSESPVSRSKGGKSRKKNRKNRNKNKNKKKAAEVTHVEDEERDGFVIVNSSGYAGTENPGHTPAGRNTVTRACVPDNQFSAVKHIRLHSDRANRSPWDALRVVRGVLGFGWD</sequence>
<dbReference type="RefSeq" id="XP_041557301.1">
    <property type="nucleotide sequence ID" value="XM_041704746.1"/>
</dbReference>
<organism evidence="2 3">
    <name type="scientific">Aspergillus puulaauensis</name>
    <dbReference type="NCBI Taxonomy" id="1220207"/>
    <lineage>
        <taxon>Eukaryota</taxon>
        <taxon>Fungi</taxon>
        <taxon>Dikarya</taxon>
        <taxon>Ascomycota</taxon>
        <taxon>Pezizomycotina</taxon>
        <taxon>Eurotiomycetes</taxon>
        <taxon>Eurotiomycetidae</taxon>
        <taxon>Eurotiales</taxon>
        <taxon>Aspergillaceae</taxon>
        <taxon>Aspergillus</taxon>
    </lineage>
</organism>
<protein>
    <submittedName>
        <fullName evidence="2">Uncharacterized protein</fullName>
    </submittedName>
</protein>
<dbReference type="AlphaFoldDB" id="A0A7R8ANP1"/>
<evidence type="ECO:0000256" key="1">
    <source>
        <dbReference type="SAM" id="MobiDB-lite"/>
    </source>
</evidence>
<dbReference type="OrthoDB" id="10458811at2759"/>
<feature type="compositionally biased region" description="Basic residues" evidence="1">
    <location>
        <begin position="83"/>
        <end position="102"/>
    </location>
</feature>
<feature type="region of interest" description="Disordered" evidence="1">
    <location>
        <begin position="76"/>
        <end position="109"/>
    </location>
</feature>